<dbReference type="SUPFAM" id="SSF56425">
    <property type="entry name" value="Succinate dehydrogenase/fumarate reductase flavoprotein, catalytic domain"/>
    <property type="match status" value="1"/>
</dbReference>
<comment type="caution">
    <text evidence="7">The sequence shown here is derived from an EMBL/GenBank/DDBJ whole genome shotgun (WGS) entry which is preliminary data.</text>
</comment>
<dbReference type="EMBL" id="BBMS01000001">
    <property type="protein sequence ID" value="GAL23668.1"/>
    <property type="molecule type" value="Genomic_DNA"/>
</dbReference>
<dbReference type="InterPro" id="IPR003953">
    <property type="entry name" value="FAD-dep_OxRdtase_2_FAD-bd"/>
</dbReference>
<evidence type="ECO:0000256" key="3">
    <source>
        <dbReference type="ARBA" id="ARBA00022630"/>
    </source>
</evidence>
<organism evidence="7 8">
    <name type="scientific">Vibrio variabilis</name>
    <dbReference type="NCBI Taxonomy" id="990271"/>
    <lineage>
        <taxon>Bacteria</taxon>
        <taxon>Pseudomonadati</taxon>
        <taxon>Pseudomonadota</taxon>
        <taxon>Gammaproteobacteria</taxon>
        <taxon>Vibrionales</taxon>
        <taxon>Vibrionaceae</taxon>
        <taxon>Vibrio</taxon>
    </lineage>
</organism>
<comment type="cofactor">
    <cofactor evidence="1">
        <name>FAD</name>
        <dbReference type="ChEBI" id="CHEBI:57692"/>
    </cofactor>
</comment>
<evidence type="ECO:0000256" key="1">
    <source>
        <dbReference type="ARBA" id="ARBA00001974"/>
    </source>
</evidence>
<dbReference type="PANTHER" id="PTHR11632">
    <property type="entry name" value="SUCCINATE DEHYDROGENASE 2 FLAVOPROTEIN SUBUNIT"/>
    <property type="match status" value="1"/>
</dbReference>
<comment type="pathway">
    <text evidence="2">Carbohydrate metabolism; tricarboxylic acid cycle.</text>
</comment>
<evidence type="ECO:0000259" key="5">
    <source>
        <dbReference type="Pfam" id="PF00890"/>
    </source>
</evidence>
<feature type="domain" description="FAD-dependent oxidoreductase 2 FAD-binding" evidence="5">
    <location>
        <begin position="2"/>
        <end position="91"/>
    </location>
</feature>
<evidence type="ECO:0000259" key="6">
    <source>
        <dbReference type="Pfam" id="PF02910"/>
    </source>
</evidence>
<evidence type="ECO:0000313" key="8">
    <source>
        <dbReference type="Proteomes" id="UP000029223"/>
    </source>
</evidence>
<dbReference type="Gene3D" id="4.10.80.40">
    <property type="entry name" value="succinate dehydrogenase protein domain"/>
    <property type="match status" value="1"/>
</dbReference>
<dbReference type="Gene3D" id="3.50.50.60">
    <property type="entry name" value="FAD/NAD(P)-binding domain"/>
    <property type="match status" value="1"/>
</dbReference>
<keyword evidence="4" id="KW-0560">Oxidoreductase</keyword>
<name>A0ABQ0J4G3_9VIBR</name>
<reference evidence="8" key="1">
    <citation type="submission" date="2014-09" db="EMBL/GenBank/DDBJ databases">
        <title>Vibrio variabilis JCM 19239. (C206) whole genome shotgun sequence.</title>
        <authorList>
            <person name="Sawabe T."/>
            <person name="Meirelles P."/>
            <person name="Nakanishi M."/>
            <person name="Sayaka M."/>
            <person name="Hattori M."/>
            <person name="Ohkuma M."/>
        </authorList>
    </citation>
    <scope>NUCLEOTIDE SEQUENCE [LARGE SCALE GENOMIC DNA]</scope>
    <source>
        <strain evidence="8">JCM 19239</strain>
    </source>
</reference>
<keyword evidence="8" id="KW-1185">Reference proteome</keyword>
<dbReference type="Proteomes" id="UP000029223">
    <property type="component" value="Unassembled WGS sequence"/>
</dbReference>
<dbReference type="InterPro" id="IPR037099">
    <property type="entry name" value="Fum_R/Succ_DH_flav-like_C_sf"/>
</dbReference>
<accession>A0ABQ0J4G3</accession>
<keyword evidence="3" id="KW-0285">Flavoprotein</keyword>
<dbReference type="InterPro" id="IPR036188">
    <property type="entry name" value="FAD/NAD-bd_sf"/>
</dbReference>
<dbReference type="Gene3D" id="1.20.58.100">
    <property type="entry name" value="Fumarate reductase/succinate dehydrogenase flavoprotein-like, C-terminal domain"/>
    <property type="match status" value="1"/>
</dbReference>
<dbReference type="InterPro" id="IPR027477">
    <property type="entry name" value="Succ_DH/fumarate_Rdtase_cat_sf"/>
</dbReference>
<protein>
    <submittedName>
        <fullName evidence="7">Succinate dehydrogenase flavoprotein subunit</fullName>
    </submittedName>
</protein>
<dbReference type="InterPro" id="IPR030664">
    <property type="entry name" value="SdhA/FrdA/AprA"/>
</dbReference>
<proteinExistence type="predicted"/>
<dbReference type="PANTHER" id="PTHR11632:SF51">
    <property type="entry name" value="SUCCINATE DEHYDROGENASE [UBIQUINONE] FLAVOPROTEIN SUBUNIT, MITOCHONDRIAL"/>
    <property type="match status" value="1"/>
</dbReference>
<dbReference type="SUPFAM" id="SSF46977">
    <property type="entry name" value="Succinate dehydrogenase/fumarate reductase flavoprotein C-terminal domain"/>
    <property type="match status" value="1"/>
</dbReference>
<dbReference type="InterPro" id="IPR015939">
    <property type="entry name" value="Fum_Rdtase/Succ_DH_flav-like_C"/>
</dbReference>
<dbReference type="Gene3D" id="3.90.700.10">
    <property type="entry name" value="Succinate dehydrogenase/fumarate reductase flavoprotein, catalytic domain"/>
    <property type="match status" value="1"/>
</dbReference>
<evidence type="ECO:0000256" key="4">
    <source>
        <dbReference type="ARBA" id="ARBA00023002"/>
    </source>
</evidence>
<feature type="domain" description="Fumarate reductase/succinate dehydrogenase flavoprotein-like C-terminal" evidence="6">
    <location>
        <begin position="146"/>
        <end position="274"/>
    </location>
</feature>
<dbReference type="SUPFAM" id="SSF51905">
    <property type="entry name" value="FAD/NAD(P)-binding domain"/>
    <property type="match status" value="1"/>
</dbReference>
<evidence type="ECO:0000313" key="7">
    <source>
        <dbReference type="EMBL" id="GAL23668.1"/>
    </source>
</evidence>
<evidence type="ECO:0000256" key="2">
    <source>
        <dbReference type="ARBA" id="ARBA00005163"/>
    </source>
</evidence>
<sequence length="274" mass="30348">MDHLGKDVLESRLPGICELSRTFAHVDPVKEPIPVIPTCHYMMGGVPTQVSGQAIKQDASGNDLEVQGLFACGEIASVSVHGANRLGGNSLLDLVVFGRATGLHLGETLAAQTEARPATESDIEASLARTMRWENSASGEDPAQIRKDLQTCMQNSFSVFREGDAMATGLEELKVIRERLKEAHLADKSKEFNTQRVECLELDNLMETAFSTAVAANYRTESRGAHARFDFPERDDEQWLCHSIYNPETEQMSKRDVNMTPVHREAFPPKARTY</sequence>
<gene>
    <name evidence="7" type="ORF">JCM19239_7622</name>
</gene>
<dbReference type="Pfam" id="PF00890">
    <property type="entry name" value="FAD_binding_2"/>
    <property type="match status" value="1"/>
</dbReference>
<dbReference type="Pfam" id="PF02910">
    <property type="entry name" value="Succ_DH_flav_C"/>
    <property type="match status" value="1"/>
</dbReference>